<dbReference type="Proteomes" id="UP000823775">
    <property type="component" value="Unassembled WGS sequence"/>
</dbReference>
<evidence type="ECO:0000256" key="1">
    <source>
        <dbReference type="SAM" id="MobiDB-lite"/>
    </source>
</evidence>
<feature type="compositionally biased region" description="Polar residues" evidence="1">
    <location>
        <begin position="28"/>
        <end position="53"/>
    </location>
</feature>
<feature type="region of interest" description="Disordered" evidence="1">
    <location>
        <begin position="28"/>
        <end position="156"/>
    </location>
</feature>
<feature type="compositionally biased region" description="Polar residues" evidence="1">
    <location>
        <begin position="80"/>
        <end position="94"/>
    </location>
</feature>
<evidence type="ECO:0000313" key="3">
    <source>
        <dbReference type="Proteomes" id="UP000823775"/>
    </source>
</evidence>
<sequence length="156" mass="17062">GQVVGSPTLITSCGPENSWIEPMDAQYRNSFNDRSNGSSFHTTACTEGTMTSKGNKKQQEAATWKEIAKKRQLQDEPDSDSSSGSKVNYNIETSEGNEDNEAEEFGDDHDATKESGEKGNSVEDLMIRKVQLLSPARKRTLTLPPNQMGGTINGPY</sequence>
<dbReference type="EMBL" id="JACEIK010005909">
    <property type="protein sequence ID" value="MCE0482403.1"/>
    <property type="molecule type" value="Genomic_DNA"/>
</dbReference>
<evidence type="ECO:0000313" key="2">
    <source>
        <dbReference type="EMBL" id="MCE0482403.1"/>
    </source>
</evidence>
<proteinExistence type="predicted"/>
<protein>
    <submittedName>
        <fullName evidence="2">Uncharacterized protein</fullName>
    </submittedName>
</protein>
<name>A0ABS8VNM7_DATST</name>
<accession>A0ABS8VNM7</accession>
<gene>
    <name evidence="2" type="ORF">HAX54_041155</name>
</gene>
<comment type="caution">
    <text evidence="2">The sequence shown here is derived from an EMBL/GenBank/DDBJ whole genome shotgun (WGS) entry which is preliminary data.</text>
</comment>
<feature type="compositionally biased region" description="Acidic residues" evidence="1">
    <location>
        <begin position="95"/>
        <end position="107"/>
    </location>
</feature>
<feature type="compositionally biased region" description="Basic and acidic residues" evidence="1">
    <location>
        <begin position="108"/>
        <end position="127"/>
    </location>
</feature>
<reference evidence="2 3" key="1">
    <citation type="journal article" date="2021" name="BMC Genomics">
        <title>Datura genome reveals duplications of psychoactive alkaloid biosynthetic genes and high mutation rate following tissue culture.</title>
        <authorList>
            <person name="Rajewski A."/>
            <person name="Carter-House D."/>
            <person name="Stajich J."/>
            <person name="Litt A."/>
        </authorList>
    </citation>
    <scope>NUCLEOTIDE SEQUENCE [LARGE SCALE GENOMIC DNA]</scope>
    <source>
        <strain evidence="2">AR-01</strain>
    </source>
</reference>
<organism evidence="2 3">
    <name type="scientific">Datura stramonium</name>
    <name type="common">Jimsonweed</name>
    <name type="synonym">Common thornapple</name>
    <dbReference type="NCBI Taxonomy" id="4076"/>
    <lineage>
        <taxon>Eukaryota</taxon>
        <taxon>Viridiplantae</taxon>
        <taxon>Streptophyta</taxon>
        <taxon>Embryophyta</taxon>
        <taxon>Tracheophyta</taxon>
        <taxon>Spermatophyta</taxon>
        <taxon>Magnoliopsida</taxon>
        <taxon>eudicotyledons</taxon>
        <taxon>Gunneridae</taxon>
        <taxon>Pentapetalae</taxon>
        <taxon>asterids</taxon>
        <taxon>lamiids</taxon>
        <taxon>Solanales</taxon>
        <taxon>Solanaceae</taxon>
        <taxon>Solanoideae</taxon>
        <taxon>Datureae</taxon>
        <taxon>Datura</taxon>
    </lineage>
</organism>
<feature type="non-terminal residue" evidence="2">
    <location>
        <position position="1"/>
    </location>
</feature>
<keyword evidence="3" id="KW-1185">Reference proteome</keyword>